<dbReference type="Proteomes" id="UP001501821">
    <property type="component" value="Unassembled WGS sequence"/>
</dbReference>
<evidence type="ECO:0000259" key="2">
    <source>
        <dbReference type="Pfam" id="PF00571"/>
    </source>
</evidence>
<evidence type="ECO:0000256" key="1">
    <source>
        <dbReference type="SAM" id="MobiDB-lite"/>
    </source>
</evidence>
<gene>
    <name evidence="3" type="ORF">GCM10022242_12060</name>
</gene>
<name>A0ABP7I658_9ACTN</name>
<accession>A0ABP7I658</accession>
<feature type="domain" description="CBS" evidence="2">
    <location>
        <begin position="103"/>
        <end position="137"/>
    </location>
</feature>
<dbReference type="RefSeq" id="WP_344773346.1">
    <property type="nucleotide sequence ID" value="NZ_BAABAH010000003.1"/>
</dbReference>
<evidence type="ECO:0000313" key="3">
    <source>
        <dbReference type="EMBL" id="GAA3811184.1"/>
    </source>
</evidence>
<comment type="caution">
    <text evidence="3">The sequence shown here is derived from an EMBL/GenBank/DDBJ whole genome shotgun (WGS) entry which is preliminary data.</text>
</comment>
<evidence type="ECO:0000313" key="4">
    <source>
        <dbReference type="Proteomes" id="UP001501821"/>
    </source>
</evidence>
<keyword evidence="4" id="KW-1185">Reference proteome</keyword>
<dbReference type="EMBL" id="BAABAH010000003">
    <property type="protein sequence ID" value="GAA3811184.1"/>
    <property type="molecule type" value="Genomic_DNA"/>
</dbReference>
<dbReference type="Pfam" id="PF00571">
    <property type="entry name" value="CBS"/>
    <property type="match status" value="2"/>
</dbReference>
<sequence>MNGPTSASLTERVDDALTPGRPDPRVGDVMLRRPKVLDAQATVDEARVALANDHVHMVLLSQGSTLVGTLVRADLPPPIQRSDQRSVEGSGPALPWSTLRNRTVPSAMSADAARELLIARGLRRLAVVDHDGTLLGLMCLKRSRTGFCSDEDVASRGQSRVLSRQAAD</sequence>
<protein>
    <recommendedName>
        <fullName evidence="2">CBS domain-containing protein</fullName>
    </recommendedName>
</protein>
<feature type="region of interest" description="Disordered" evidence="1">
    <location>
        <begin position="1"/>
        <end position="28"/>
    </location>
</feature>
<reference evidence="4" key="1">
    <citation type="journal article" date="2019" name="Int. J. Syst. Evol. Microbiol.">
        <title>The Global Catalogue of Microorganisms (GCM) 10K type strain sequencing project: providing services to taxonomists for standard genome sequencing and annotation.</title>
        <authorList>
            <consortium name="The Broad Institute Genomics Platform"/>
            <consortium name="The Broad Institute Genome Sequencing Center for Infectious Disease"/>
            <person name="Wu L."/>
            <person name="Ma J."/>
        </authorList>
    </citation>
    <scope>NUCLEOTIDE SEQUENCE [LARGE SCALE GENOMIC DNA]</scope>
    <source>
        <strain evidence="4">JCM 16953</strain>
    </source>
</reference>
<dbReference type="InterPro" id="IPR046342">
    <property type="entry name" value="CBS_dom_sf"/>
</dbReference>
<dbReference type="InterPro" id="IPR000644">
    <property type="entry name" value="CBS_dom"/>
</dbReference>
<feature type="domain" description="CBS" evidence="2">
    <location>
        <begin position="26"/>
        <end position="75"/>
    </location>
</feature>
<organism evidence="3 4">
    <name type="scientific">Nocardioides panacisoli</name>
    <dbReference type="NCBI Taxonomy" id="627624"/>
    <lineage>
        <taxon>Bacteria</taxon>
        <taxon>Bacillati</taxon>
        <taxon>Actinomycetota</taxon>
        <taxon>Actinomycetes</taxon>
        <taxon>Propionibacteriales</taxon>
        <taxon>Nocardioidaceae</taxon>
        <taxon>Nocardioides</taxon>
    </lineage>
</organism>
<proteinExistence type="predicted"/>
<dbReference type="SUPFAM" id="SSF54631">
    <property type="entry name" value="CBS-domain pair"/>
    <property type="match status" value="1"/>
</dbReference>
<dbReference type="Gene3D" id="3.10.580.10">
    <property type="entry name" value="CBS-domain"/>
    <property type="match status" value="1"/>
</dbReference>